<dbReference type="RefSeq" id="WP_200271584.1">
    <property type="nucleotide sequence ID" value="NZ_JAENHN010000048.1"/>
</dbReference>
<keyword evidence="1" id="KW-0472">Membrane</keyword>
<sequence>MAKKKKKLTKSNMASENKRIKSSYKIEIIVFLLCLLAGIVFYSIHNKPRKIELEYSIKTYSVDQKILNVNVKIKPRNAGTKKTFVLVKGSMYTSSEKCTDNLNREVNFKSENGIVVIDKLTSGADYINYSYNVNISSLGKHGENGQTYQDLLTFAGESVLALPLRALNYDDPKEDKIGKLTVQCSVPESWEAIIPYAKEGKKNISELKDPSWLQLYELRQATFTCGNFEKDIHVNLGKGYTVYIDPKAKQYYDLDAKTGIEGLYNYYSKLFDYKLDNYSIVLLRKDGEKSNYIIGGLCNQNLASTFDPKNKRDWQLLSHRLFHSFFESKVTSDKYLKAPYLGFYEGLATYYENMSMESLPENIRSSLDISSEKEIGYLFERYAYMRLKEPVNLALAPFSEVQLEQSPGRIEFLHYTQMPITINYMESLIKEKSGKKDNILNYILKNSSNNLLTVENITTNLLGKDSNDFIKKYLHGAEPLPLWSTITNRTESDKAIVGRLNSYEYDMYTWFSMENQLYQYDKIDETDLTKIAEEAEKQEVHFADKDTEEVVRSSGRTIYNLLKEYALRSKICNVQYNDPSLREKLLANQSNLEKWNTFKKNLK</sequence>
<keyword evidence="3" id="KW-1185">Reference proteome</keyword>
<name>A0ABS1ESN2_9CLOT</name>
<evidence type="ECO:0000313" key="2">
    <source>
        <dbReference type="EMBL" id="MBK1812394.1"/>
    </source>
</evidence>
<evidence type="ECO:0008006" key="4">
    <source>
        <dbReference type="Google" id="ProtNLM"/>
    </source>
</evidence>
<protein>
    <recommendedName>
        <fullName evidence="4">Peptidase M1 membrane alanine aminopeptidase domain-containing protein</fullName>
    </recommendedName>
</protein>
<dbReference type="Gene3D" id="1.10.390.10">
    <property type="entry name" value="Neutral Protease Domain 2"/>
    <property type="match status" value="1"/>
</dbReference>
<organism evidence="2 3">
    <name type="scientific">Clostridium yunnanense</name>
    <dbReference type="NCBI Taxonomy" id="2800325"/>
    <lineage>
        <taxon>Bacteria</taxon>
        <taxon>Bacillati</taxon>
        <taxon>Bacillota</taxon>
        <taxon>Clostridia</taxon>
        <taxon>Eubacteriales</taxon>
        <taxon>Clostridiaceae</taxon>
        <taxon>Clostridium</taxon>
    </lineage>
</organism>
<feature type="transmembrane region" description="Helical" evidence="1">
    <location>
        <begin position="26"/>
        <end position="44"/>
    </location>
</feature>
<dbReference type="InterPro" id="IPR027268">
    <property type="entry name" value="Peptidase_M4/M1_CTD_sf"/>
</dbReference>
<reference evidence="3" key="1">
    <citation type="submission" date="2021-01" db="EMBL/GenBank/DDBJ databases">
        <title>Genome public.</title>
        <authorList>
            <person name="Liu C."/>
            <person name="Sun Q."/>
        </authorList>
    </citation>
    <scope>NUCLEOTIDE SEQUENCE [LARGE SCALE GENOMIC DNA]</scope>
    <source>
        <strain evidence="3">YIM B02505</strain>
    </source>
</reference>
<dbReference type="EMBL" id="JAENHN010000048">
    <property type="protein sequence ID" value="MBK1812394.1"/>
    <property type="molecule type" value="Genomic_DNA"/>
</dbReference>
<evidence type="ECO:0000313" key="3">
    <source>
        <dbReference type="Proteomes" id="UP000596739"/>
    </source>
</evidence>
<dbReference type="Proteomes" id="UP000596739">
    <property type="component" value="Unassembled WGS sequence"/>
</dbReference>
<comment type="caution">
    <text evidence="2">The sequence shown here is derived from an EMBL/GenBank/DDBJ whole genome shotgun (WGS) entry which is preliminary data.</text>
</comment>
<keyword evidence="1" id="KW-1133">Transmembrane helix</keyword>
<gene>
    <name evidence="2" type="ORF">JHL18_17350</name>
</gene>
<evidence type="ECO:0000256" key="1">
    <source>
        <dbReference type="SAM" id="Phobius"/>
    </source>
</evidence>
<proteinExistence type="predicted"/>
<accession>A0ABS1ESN2</accession>
<dbReference type="SUPFAM" id="SSF55486">
    <property type="entry name" value="Metalloproteases ('zincins'), catalytic domain"/>
    <property type="match status" value="1"/>
</dbReference>
<keyword evidence="1" id="KW-0812">Transmembrane</keyword>